<dbReference type="KEGG" id="ast:Asulf_00894"/>
<dbReference type="eggNOG" id="arCOG06115">
    <property type="taxonomic scope" value="Archaea"/>
</dbReference>
<evidence type="ECO:0000259" key="2">
    <source>
        <dbReference type="Pfam" id="PF14470"/>
    </source>
</evidence>
<keyword evidence="4" id="KW-1185">Reference proteome</keyword>
<gene>
    <name evidence="3" type="ORF">Asulf_00894</name>
</gene>
<dbReference type="InterPro" id="IPR018649">
    <property type="entry name" value="SHOCT"/>
</dbReference>
<dbReference type="EMBL" id="CP005290">
    <property type="protein sequence ID" value="AGK60901.1"/>
    <property type="molecule type" value="Genomic_DNA"/>
</dbReference>
<feature type="domain" description="SHOCT" evidence="1">
    <location>
        <begin position="160"/>
        <end position="187"/>
    </location>
</feature>
<dbReference type="HOGENOM" id="CLU_1444603_0_0_2"/>
<dbReference type="InterPro" id="IPR039519">
    <property type="entry name" value="YokE-like_PH"/>
</dbReference>
<organism evidence="3 4">
    <name type="scientific">Archaeoglobus sulfaticallidus PM70-1</name>
    <dbReference type="NCBI Taxonomy" id="387631"/>
    <lineage>
        <taxon>Archaea</taxon>
        <taxon>Methanobacteriati</taxon>
        <taxon>Methanobacteriota</taxon>
        <taxon>Archaeoglobi</taxon>
        <taxon>Archaeoglobales</taxon>
        <taxon>Archaeoglobaceae</taxon>
        <taxon>Archaeoglobus</taxon>
    </lineage>
</organism>
<evidence type="ECO:0000259" key="1">
    <source>
        <dbReference type="Pfam" id="PF09851"/>
    </source>
</evidence>
<dbReference type="AlphaFoldDB" id="N0BK71"/>
<evidence type="ECO:0000313" key="4">
    <source>
        <dbReference type="Proteomes" id="UP000013307"/>
    </source>
</evidence>
<reference evidence="3 4" key="1">
    <citation type="journal article" date="2013" name="Genome Announc.">
        <title>Complete Genome Sequence of the Thermophilic and Facultatively Chemolithoautotrophic Sulfate Reducer Archaeoglobus sulfaticallidus Strain PM70-1T.</title>
        <authorList>
            <person name="Stokke R."/>
            <person name="Hocking W.P."/>
            <person name="Steinsbu B.O."/>
            <person name="Steen I.H."/>
        </authorList>
    </citation>
    <scope>NUCLEOTIDE SEQUENCE [LARGE SCALE GENOMIC DNA]</scope>
    <source>
        <strain evidence="3">PM70-1</strain>
    </source>
</reference>
<feature type="domain" description="YokE-like PH" evidence="2">
    <location>
        <begin position="12"/>
        <end position="105"/>
    </location>
</feature>
<proteinExistence type="predicted"/>
<dbReference type="RefSeq" id="WP_015590499.1">
    <property type="nucleotide sequence ID" value="NC_021169.1"/>
</dbReference>
<name>N0BK71_9EURY</name>
<dbReference type="Pfam" id="PF14470">
    <property type="entry name" value="bPH_3"/>
    <property type="match status" value="1"/>
</dbReference>
<evidence type="ECO:0008006" key="5">
    <source>
        <dbReference type="Google" id="ProtNLM"/>
    </source>
</evidence>
<dbReference type="GeneID" id="15392535"/>
<accession>N0BK71</accession>
<protein>
    <recommendedName>
        <fullName evidence="5">SHOCT domain-containing protein</fullName>
    </recommendedName>
</protein>
<dbReference type="Proteomes" id="UP000013307">
    <property type="component" value="Chromosome"/>
</dbReference>
<sequence>MVEVPPELSENLYPNEKVLFSVKKKLKTELKPKYLIVTDRRVIYLDQKILGRYELIDFPYEKLEFVKFKKGKIGAEFILQSEEGKTVKLSWMDKNEAKDAIEAIRDALNATAVEQISIAKKKGLLGEEWSISKPKETVARTLPMTQVIEKTTPQKEDPIEKLKKLKELYEAGVISKEEFEEKKKKLLDQI</sequence>
<evidence type="ECO:0000313" key="3">
    <source>
        <dbReference type="EMBL" id="AGK60901.1"/>
    </source>
</evidence>
<dbReference type="Pfam" id="PF09851">
    <property type="entry name" value="SHOCT"/>
    <property type="match status" value="1"/>
</dbReference>